<dbReference type="NCBIfam" id="TIGR00256">
    <property type="entry name" value="D-aminoacyl-tRNA deacylase"/>
    <property type="match status" value="1"/>
</dbReference>
<keyword evidence="2" id="KW-0820">tRNA-binding</keyword>
<keyword evidence="2" id="KW-0963">Cytoplasm</keyword>
<dbReference type="Gene3D" id="3.50.80.10">
    <property type="entry name" value="D-tyrosyl-tRNA(Tyr) deacylase"/>
    <property type="match status" value="1"/>
</dbReference>
<name>A0ABX6BY59_9CHLR</name>
<dbReference type="EC" id="3.1.1.96" evidence="2"/>
<dbReference type="PANTHER" id="PTHR10472">
    <property type="entry name" value="D-TYROSYL-TRNA TYR DEACYLASE"/>
    <property type="match status" value="1"/>
</dbReference>
<keyword evidence="5" id="KW-1185">Reference proteome</keyword>
<protein>
    <recommendedName>
        <fullName evidence="2">D-aminoacyl-tRNA deacylase</fullName>
        <shortName evidence="2">DTD</shortName>
        <ecNumber evidence="2">3.1.1.96</ecNumber>
    </recommendedName>
    <alternativeName>
        <fullName evidence="2">Gly-tRNA(Ala) deacylase</fullName>
        <ecNumber evidence="2">3.1.1.-</ecNumber>
    </alternativeName>
</protein>
<evidence type="ECO:0000256" key="1">
    <source>
        <dbReference type="ARBA" id="ARBA00009673"/>
    </source>
</evidence>
<keyword evidence="2" id="KW-0694">RNA-binding</keyword>
<dbReference type="RefSeq" id="WP_158065822.1">
    <property type="nucleotide sequence ID" value="NZ_CP042829.1"/>
</dbReference>
<dbReference type="Pfam" id="PF02580">
    <property type="entry name" value="Tyr_Deacylase"/>
    <property type="match status" value="1"/>
</dbReference>
<accession>A0ABX6BY59</accession>
<comment type="subunit">
    <text evidence="2">Homodimer.</text>
</comment>
<dbReference type="SUPFAM" id="SSF69500">
    <property type="entry name" value="DTD-like"/>
    <property type="match status" value="1"/>
</dbReference>
<dbReference type="InterPro" id="IPR023509">
    <property type="entry name" value="DTD-like_sf"/>
</dbReference>
<keyword evidence="3" id="KW-0472">Membrane</keyword>
<comment type="catalytic activity">
    <reaction evidence="2">
        <text>glycyl-tRNA(Ala) + H2O = tRNA(Ala) + glycine + H(+)</text>
        <dbReference type="Rhea" id="RHEA:53744"/>
        <dbReference type="Rhea" id="RHEA-COMP:9657"/>
        <dbReference type="Rhea" id="RHEA-COMP:13640"/>
        <dbReference type="ChEBI" id="CHEBI:15377"/>
        <dbReference type="ChEBI" id="CHEBI:15378"/>
        <dbReference type="ChEBI" id="CHEBI:57305"/>
        <dbReference type="ChEBI" id="CHEBI:78442"/>
        <dbReference type="ChEBI" id="CHEBI:78522"/>
    </reaction>
</comment>
<keyword evidence="2 4" id="KW-0378">Hydrolase</keyword>
<keyword evidence="3" id="KW-0812">Transmembrane</keyword>
<comment type="similarity">
    <text evidence="1 2">Belongs to the DTD family.</text>
</comment>
<proteinExistence type="inferred from homology"/>
<comment type="catalytic activity">
    <reaction evidence="2">
        <text>a D-aminoacyl-tRNA + H2O = a tRNA + a D-alpha-amino acid + H(+)</text>
        <dbReference type="Rhea" id="RHEA:13953"/>
        <dbReference type="Rhea" id="RHEA-COMP:10123"/>
        <dbReference type="Rhea" id="RHEA-COMP:10124"/>
        <dbReference type="ChEBI" id="CHEBI:15377"/>
        <dbReference type="ChEBI" id="CHEBI:15378"/>
        <dbReference type="ChEBI" id="CHEBI:59871"/>
        <dbReference type="ChEBI" id="CHEBI:78442"/>
        <dbReference type="ChEBI" id="CHEBI:79333"/>
        <dbReference type="EC" id="3.1.1.96"/>
    </reaction>
</comment>
<dbReference type="Proteomes" id="UP000326331">
    <property type="component" value="Chromosome"/>
</dbReference>
<comment type="function">
    <text evidence="2">An aminoacyl-tRNA editing enzyme that deacylates mischarged D-aminoacyl-tRNAs. Also deacylates mischarged glycyl-tRNA(Ala), protecting cells against glycine mischarging by AlaRS. Acts via tRNA-based rather than protein-based catalysis; rejects L-amino acids rather than detecting D-amino acids in the active site. By recycling D-aminoacyl-tRNA to D-amino acids and free tRNA molecules, this enzyme counteracts the toxicity associated with the formation of D-aminoacyl-tRNA entities in vivo and helps enforce protein L-homochirality.</text>
</comment>
<dbReference type="PANTHER" id="PTHR10472:SF5">
    <property type="entry name" value="D-AMINOACYL-TRNA DEACYLASE 1"/>
    <property type="match status" value="1"/>
</dbReference>
<feature type="transmembrane region" description="Helical" evidence="3">
    <location>
        <begin position="12"/>
        <end position="34"/>
    </location>
</feature>
<organism evidence="4 5">
    <name type="scientific">Tepidiforma bonchosmolovskayae</name>
    <dbReference type="NCBI Taxonomy" id="2601677"/>
    <lineage>
        <taxon>Bacteria</taxon>
        <taxon>Bacillati</taxon>
        <taxon>Chloroflexota</taxon>
        <taxon>Tepidiformia</taxon>
        <taxon>Tepidiformales</taxon>
        <taxon>Tepidiformaceae</taxon>
        <taxon>Tepidiforma</taxon>
    </lineage>
</organism>
<dbReference type="EMBL" id="CP042829">
    <property type="protein sequence ID" value="QFG01877.1"/>
    <property type="molecule type" value="Genomic_DNA"/>
</dbReference>
<keyword evidence="3" id="KW-1133">Transmembrane helix</keyword>
<sequence length="154" mass="15965">MRAVIQRVQRAAVSVAGAQVAGIGPGMVVLLGIARDDDAATAARLAERVAGLRIFDDGAGRMNLDVATIGGAVLCISQFTLYGDVRRGRRPSFEAAAPAAQAQPLYEAFVAAVRGAGIPCATGVFGAEMQVELVNDGPVTLFVDSADLERPRRA</sequence>
<dbReference type="HAMAP" id="MF_00518">
    <property type="entry name" value="Deacylase_Dtd"/>
    <property type="match status" value="1"/>
</dbReference>
<dbReference type="GO" id="GO:0051499">
    <property type="term" value="F:D-aminoacyl-tRNA deacylase activity"/>
    <property type="evidence" value="ECO:0007669"/>
    <property type="project" value="UniProtKB-EC"/>
</dbReference>
<evidence type="ECO:0000256" key="2">
    <source>
        <dbReference type="HAMAP-Rule" id="MF_00518"/>
    </source>
</evidence>
<dbReference type="InterPro" id="IPR003732">
    <property type="entry name" value="Daa-tRNA_deacyls_DTD"/>
</dbReference>
<comment type="domain">
    <text evidence="2">A Gly-cisPro motif from one monomer fits into the active site of the other monomer to allow specific chiral rejection of L-amino acids.</text>
</comment>
<evidence type="ECO:0000256" key="3">
    <source>
        <dbReference type="SAM" id="Phobius"/>
    </source>
</evidence>
<gene>
    <name evidence="2" type="primary">dtd</name>
    <name evidence="4" type="ORF">Tbon_00640</name>
</gene>
<evidence type="ECO:0000313" key="4">
    <source>
        <dbReference type="EMBL" id="QFG01877.1"/>
    </source>
</evidence>
<reference evidence="4 5" key="1">
    <citation type="submission" date="2019-10" db="EMBL/GenBank/DDBJ databases">
        <title>Thermopilla bonchosmolovskayae gen. nov., sp. nov., a moderately thermophilic Chloroflexi bacterium from a Chukotka hot spring (Arctic, Russia), representing a novel classis Thermopillaia, which include previously uncultivated lineage OLB14.</title>
        <authorList>
            <person name="Kochetkova T.V."/>
            <person name="Zayulina K.S."/>
            <person name="Zhigarkov V.S."/>
            <person name="Minaev N.V."/>
            <person name="Novikov A."/>
            <person name="Toshchakov S.V."/>
            <person name="Elcheninov A.G."/>
            <person name="Kublanov I.V."/>
        </authorList>
    </citation>
    <scope>NUCLEOTIDE SEQUENCE [LARGE SCALE GENOMIC DNA]</scope>
    <source>
        <strain evidence="4 5">3753O</strain>
    </source>
</reference>
<feature type="short sequence motif" description="Gly-cisPro motif, important for rejection of L-amino acids" evidence="2">
    <location>
        <begin position="137"/>
        <end position="138"/>
    </location>
</feature>
<feature type="transmembrane region" description="Helical" evidence="3">
    <location>
        <begin position="66"/>
        <end position="83"/>
    </location>
</feature>
<comment type="subcellular location">
    <subcellularLocation>
        <location evidence="2">Cytoplasm</location>
    </subcellularLocation>
</comment>
<dbReference type="EC" id="3.1.1.-" evidence="2"/>
<evidence type="ECO:0000313" key="5">
    <source>
        <dbReference type="Proteomes" id="UP000326331"/>
    </source>
</evidence>